<evidence type="ECO:0000313" key="2">
    <source>
        <dbReference type="EMBL" id="SDR61184.1"/>
    </source>
</evidence>
<accession>A0A1H1KFW5</accession>
<dbReference type="AlphaFoldDB" id="A0A1H1KFW5"/>
<organism evidence="2 3">
    <name type="scientific">Paraburkholderia tuberum</name>
    <dbReference type="NCBI Taxonomy" id="157910"/>
    <lineage>
        <taxon>Bacteria</taxon>
        <taxon>Pseudomonadati</taxon>
        <taxon>Pseudomonadota</taxon>
        <taxon>Betaproteobacteria</taxon>
        <taxon>Burkholderiales</taxon>
        <taxon>Burkholderiaceae</taxon>
        <taxon>Paraburkholderia</taxon>
    </lineage>
</organism>
<dbReference type="EMBL" id="FNKX01000004">
    <property type="protein sequence ID" value="SDR61184.1"/>
    <property type="molecule type" value="Genomic_DNA"/>
</dbReference>
<evidence type="ECO:0000313" key="3">
    <source>
        <dbReference type="Proteomes" id="UP000199365"/>
    </source>
</evidence>
<keyword evidence="3" id="KW-1185">Reference proteome</keyword>
<proteinExistence type="predicted"/>
<feature type="region of interest" description="Disordered" evidence="1">
    <location>
        <begin position="1"/>
        <end position="58"/>
    </location>
</feature>
<evidence type="ECO:0000256" key="1">
    <source>
        <dbReference type="SAM" id="MobiDB-lite"/>
    </source>
</evidence>
<name>A0A1H1KFW5_9BURK</name>
<gene>
    <name evidence="2" type="ORF">SAMN05445850_7602</name>
</gene>
<dbReference type="Proteomes" id="UP000199365">
    <property type="component" value="Unassembled WGS sequence"/>
</dbReference>
<sequence length="114" mass="12530">MVGSRKSSPWRRYAANNVGQRNRRRPLPAGGPPPNRVKKGAEPASGTETTQHGDAPVCGSMVEKLPQLVGAARVHEFSHRLAFDLPDPFARQIELFAELLERMVGRGIDPETHP</sequence>
<reference evidence="3" key="1">
    <citation type="submission" date="2016-10" db="EMBL/GenBank/DDBJ databases">
        <authorList>
            <person name="Varghese N."/>
            <person name="Submissions S."/>
        </authorList>
    </citation>
    <scope>NUCLEOTIDE SEQUENCE [LARGE SCALE GENOMIC DNA]</scope>
    <source>
        <strain evidence="3">DUS833</strain>
    </source>
</reference>
<protein>
    <submittedName>
        <fullName evidence="2">Uncharacterized protein</fullName>
    </submittedName>
</protein>